<name>A0A1D4LN42_9STAP</name>
<reference evidence="11 13" key="2">
    <citation type="submission" date="2016-09" db="EMBL/GenBank/DDBJ databases">
        <authorList>
            <consortium name="Pathogen Informatics"/>
        </authorList>
    </citation>
    <scope>NUCLEOTIDE SEQUENCE [LARGE SCALE GENOMIC DNA]</scope>
    <source>
        <strain evidence="11 13">82B</strain>
    </source>
</reference>
<keyword evidence="2 11" id="KW-0031">Aminopeptidase</keyword>
<evidence type="ECO:0000256" key="7">
    <source>
        <dbReference type="ARBA" id="ARBA00050021"/>
    </source>
</evidence>
<dbReference type="PANTHER" id="PTHR11963:SF23">
    <property type="entry name" value="CYTOSOL AMINOPEPTIDASE"/>
    <property type="match status" value="1"/>
</dbReference>
<sequence>MMKTNIKHTNELAHDVVIIGIPEHLNQLGEVSLDNEIINEKLKTLKQLQIINSNVGTISSTMFNGEHKLFKLITVGLGNIKLATYDNMLKVFGQLFQYLKNERVSQASMLFDTFQTPEISKQTVAEILGQQSEQSVYQFDSYKTDKLAPYQINLDIHLIEAQEIQVSIEQGQAIGSAINLARDYSNMPPNILTPQYYAELIQNHFNGTQVEVDIKDSDTLQEEGFGLIHAVGKGSSNGPRVITLTYNGADAEAAPIALVGKGITYDSGGYSIKPKVGMQTMKYDMCGSANVIAMIEAAHRLELKINIVGVIAAAENMVNEAAMKPDDVFTALSGESVEVLNTDAEGRLVLGDAVFYANQFQPKVILDFATLTGAAVAALGEDKAAVFNHQAQQYLSAILKIANAQNEFVFELPMTSTERALIRKSDVADLVNHTNGHGKALFAATFINHFAGETPHLHFDIAGPATTNKTSYKGPKGPTGYLIPTIVQWLRTQK</sequence>
<dbReference type="Pfam" id="PF02789">
    <property type="entry name" value="Peptidase_M17_N"/>
    <property type="match status" value="1"/>
</dbReference>
<dbReference type="SUPFAM" id="SSF53187">
    <property type="entry name" value="Zn-dependent exopeptidases"/>
    <property type="match status" value="1"/>
</dbReference>
<dbReference type="Pfam" id="PF00883">
    <property type="entry name" value="Peptidase_M17"/>
    <property type="match status" value="1"/>
</dbReference>
<evidence type="ECO:0000313" key="10">
    <source>
        <dbReference type="EMBL" id="SCS55530.1"/>
    </source>
</evidence>
<dbReference type="Gene3D" id="3.40.630.10">
    <property type="entry name" value="Zn peptidases"/>
    <property type="match status" value="1"/>
</dbReference>
<evidence type="ECO:0000313" key="12">
    <source>
        <dbReference type="Proteomes" id="UP000095412"/>
    </source>
</evidence>
<protein>
    <recommendedName>
        <fullName evidence="7">Probable cytosol aminopeptidase</fullName>
    </recommendedName>
    <alternativeName>
        <fullName evidence="8">Leucine aminopeptidase</fullName>
    </alternativeName>
    <alternativeName>
        <fullName evidence="5">Leucyl aminopeptidase</fullName>
    </alternativeName>
</protein>
<accession>A0A1D4LN42</accession>
<evidence type="ECO:0000256" key="3">
    <source>
        <dbReference type="ARBA" id="ARBA00022670"/>
    </source>
</evidence>
<dbReference type="SUPFAM" id="SSF52949">
    <property type="entry name" value="Macro domain-like"/>
    <property type="match status" value="1"/>
</dbReference>
<dbReference type="EMBL" id="FMPI01000003">
    <property type="protein sequence ID" value="SCS55530.1"/>
    <property type="molecule type" value="Genomic_DNA"/>
</dbReference>
<keyword evidence="3" id="KW-0645">Protease</keyword>
<dbReference type="AlphaFoldDB" id="A0A1D4LN42"/>
<evidence type="ECO:0000256" key="6">
    <source>
        <dbReference type="ARBA" id="ARBA00049972"/>
    </source>
</evidence>
<evidence type="ECO:0000256" key="5">
    <source>
        <dbReference type="ARBA" id="ARBA00033172"/>
    </source>
</evidence>
<evidence type="ECO:0000256" key="4">
    <source>
        <dbReference type="ARBA" id="ARBA00022801"/>
    </source>
</evidence>
<evidence type="ECO:0000256" key="8">
    <source>
        <dbReference type="ARBA" id="ARBA00050061"/>
    </source>
</evidence>
<dbReference type="InterPro" id="IPR011356">
    <property type="entry name" value="Leucine_aapep/pepB"/>
</dbReference>
<dbReference type="InterPro" id="IPR043472">
    <property type="entry name" value="Macro_dom-like"/>
</dbReference>
<dbReference type="InterPro" id="IPR000819">
    <property type="entry name" value="Peptidase_M17_C"/>
</dbReference>
<keyword evidence="4 11" id="KW-0378">Hydrolase</keyword>
<proteinExistence type="inferred from homology"/>
<evidence type="ECO:0000256" key="2">
    <source>
        <dbReference type="ARBA" id="ARBA00022438"/>
    </source>
</evidence>
<comment type="function">
    <text evidence="6">Presumably involved in the processing and regular turnover of intracellular proteins. Catalyzes the removal of unsubstituted N-terminal amino acids from various peptides.</text>
</comment>
<dbReference type="EMBL" id="FMPG01000004">
    <property type="protein sequence ID" value="SCS87736.1"/>
    <property type="molecule type" value="Genomic_DNA"/>
</dbReference>
<dbReference type="CDD" id="cd00433">
    <property type="entry name" value="Peptidase_M17"/>
    <property type="match status" value="1"/>
</dbReference>
<feature type="domain" description="Cytosol aminopeptidase" evidence="9">
    <location>
        <begin position="341"/>
        <end position="348"/>
    </location>
</feature>
<dbReference type="PANTHER" id="PTHR11963">
    <property type="entry name" value="LEUCINE AMINOPEPTIDASE-RELATED"/>
    <property type="match status" value="1"/>
</dbReference>
<keyword evidence="12" id="KW-1185">Reference proteome</keyword>
<dbReference type="GO" id="GO:0070006">
    <property type="term" value="F:metalloaminopeptidase activity"/>
    <property type="evidence" value="ECO:0007669"/>
    <property type="project" value="InterPro"/>
</dbReference>
<organism evidence="11 13">
    <name type="scientific">Staphylococcus caeli</name>
    <dbReference type="NCBI Taxonomy" id="2201815"/>
    <lineage>
        <taxon>Bacteria</taxon>
        <taxon>Bacillati</taxon>
        <taxon>Bacillota</taxon>
        <taxon>Bacilli</taxon>
        <taxon>Bacillales</taxon>
        <taxon>Staphylococcaceae</taxon>
        <taxon>Staphylococcus</taxon>
    </lineage>
</organism>
<reference evidence="10 12" key="1">
    <citation type="submission" date="2016-09" db="EMBL/GenBank/DDBJ databases">
        <authorList>
            <consortium name="Pathogen Informatics"/>
            <person name="Sun Q."/>
            <person name="Inoue M."/>
        </authorList>
    </citation>
    <scope>NUCLEOTIDE SEQUENCE [LARGE SCALE GENOMIC DNA]</scope>
    <source>
        <strain evidence="10 12">82C</strain>
    </source>
</reference>
<dbReference type="Gene3D" id="3.40.220.10">
    <property type="entry name" value="Leucine Aminopeptidase, subunit E, domain 1"/>
    <property type="match status" value="1"/>
</dbReference>
<gene>
    <name evidence="11" type="primary">pepA_2</name>
    <name evidence="10" type="synonym">pepA_1</name>
    <name evidence="11" type="ORF">SAMEA2297795_01287</name>
    <name evidence="10" type="ORF">SAMEA2297796_00732</name>
</gene>
<evidence type="ECO:0000313" key="13">
    <source>
        <dbReference type="Proteomes" id="UP000095768"/>
    </source>
</evidence>
<dbReference type="GO" id="GO:0030145">
    <property type="term" value="F:manganese ion binding"/>
    <property type="evidence" value="ECO:0007669"/>
    <property type="project" value="InterPro"/>
</dbReference>
<evidence type="ECO:0000313" key="11">
    <source>
        <dbReference type="EMBL" id="SCS87736.1"/>
    </source>
</evidence>
<dbReference type="Proteomes" id="UP000095768">
    <property type="component" value="Unassembled WGS sequence"/>
</dbReference>
<dbReference type="PRINTS" id="PR00481">
    <property type="entry name" value="LAMNOPPTDASE"/>
</dbReference>
<dbReference type="Proteomes" id="UP000095412">
    <property type="component" value="Unassembled WGS sequence"/>
</dbReference>
<dbReference type="GO" id="GO:0006508">
    <property type="term" value="P:proteolysis"/>
    <property type="evidence" value="ECO:0007669"/>
    <property type="project" value="UniProtKB-KW"/>
</dbReference>
<dbReference type="GO" id="GO:0005737">
    <property type="term" value="C:cytoplasm"/>
    <property type="evidence" value="ECO:0007669"/>
    <property type="project" value="InterPro"/>
</dbReference>
<dbReference type="PROSITE" id="PS00631">
    <property type="entry name" value="CYTOSOL_AP"/>
    <property type="match status" value="1"/>
</dbReference>
<evidence type="ECO:0000256" key="1">
    <source>
        <dbReference type="ARBA" id="ARBA00009528"/>
    </source>
</evidence>
<dbReference type="InterPro" id="IPR008283">
    <property type="entry name" value="Peptidase_M17_N"/>
</dbReference>
<evidence type="ECO:0000259" key="9">
    <source>
        <dbReference type="PROSITE" id="PS00631"/>
    </source>
</evidence>
<comment type="similarity">
    <text evidence="1">Belongs to the peptidase M17 family.</text>
</comment>